<protein>
    <recommendedName>
        <fullName evidence="2">DUF1460 domain-containing protein</fullName>
    </recommendedName>
</protein>
<evidence type="ECO:0000313" key="1">
    <source>
        <dbReference type="EMBL" id="MPM74631.1"/>
    </source>
</evidence>
<dbReference type="AlphaFoldDB" id="A0A645CCI5"/>
<gene>
    <name evidence="1" type="ORF">SDC9_121620</name>
</gene>
<reference evidence="1" key="1">
    <citation type="submission" date="2019-08" db="EMBL/GenBank/DDBJ databases">
        <authorList>
            <person name="Kucharzyk K."/>
            <person name="Murdoch R.W."/>
            <person name="Higgins S."/>
            <person name="Loffler F."/>
        </authorList>
    </citation>
    <scope>NUCLEOTIDE SEQUENCE</scope>
</reference>
<organism evidence="1">
    <name type="scientific">bioreactor metagenome</name>
    <dbReference type="NCBI Taxonomy" id="1076179"/>
    <lineage>
        <taxon>unclassified sequences</taxon>
        <taxon>metagenomes</taxon>
        <taxon>ecological metagenomes</taxon>
    </lineage>
</organism>
<dbReference type="InterPro" id="IPR038765">
    <property type="entry name" value="Papain-like_cys_pep_sf"/>
</dbReference>
<proteinExistence type="predicted"/>
<dbReference type="Pfam" id="PF07313">
    <property type="entry name" value="AmiA-like"/>
    <property type="match status" value="1"/>
</dbReference>
<name>A0A645CCI5_9ZZZZ</name>
<accession>A0A645CCI5</accession>
<dbReference type="Gene3D" id="1.10.3670.10">
    <property type="entry name" value="Putative xylanase like domain"/>
    <property type="match status" value="1"/>
</dbReference>
<sequence length="292" mass="34517">MVSKIIYDMKLKFLLFCYLFVYPFIMVAQPQKQTYMMLEDRFIYDRYISYIYNDYNSNSDELIIKTAKFFLNTPYVANTLEFEPEGLVVNLRELDCTTFLETVYSLVMTVKSRELSFESFKFHLQKIRYRNGVINDYSDRLHYTSDWMYENQSKKIVKMMSKRVGKSKLDLNLYIMSTNFDKYRQLKGNEDLTNKIKGIEQTINHRKYYFIPTEKIEKVKNRLKSGDMVGFVTTIPGIDISHVGIIYKEGERLTFYHASSSLKKVVLHQGTLYDYVKSTGKNTGIVVSRPIF</sequence>
<dbReference type="SUPFAM" id="SSF54001">
    <property type="entry name" value="Cysteine proteinases"/>
    <property type="match status" value="1"/>
</dbReference>
<dbReference type="EMBL" id="VSSQ01026094">
    <property type="protein sequence ID" value="MPM74631.1"/>
    <property type="molecule type" value="Genomic_DNA"/>
</dbReference>
<dbReference type="Gene3D" id="2.30.260.10">
    <property type="entry name" value="putative xylanase like domain"/>
    <property type="match status" value="1"/>
</dbReference>
<evidence type="ECO:0008006" key="2">
    <source>
        <dbReference type="Google" id="ProtNLM"/>
    </source>
</evidence>
<dbReference type="InterPro" id="IPR010846">
    <property type="entry name" value="AmiA-like"/>
</dbReference>
<comment type="caution">
    <text evidence="1">The sequence shown here is derived from an EMBL/GenBank/DDBJ whole genome shotgun (WGS) entry which is preliminary data.</text>
</comment>